<dbReference type="InterPro" id="IPR025609">
    <property type="entry name" value="Lsm14-like_N"/>
</dbReference>
<dbReference type="EMBL" id="BGPR01002243">
    <property type="protein sequence ID" value="GBM70285.1"/>
    <property type="molecule type" value="Genomic_DNA"/>
</dbReference>
<evidence type="ECO:0000256" key="5">
    <source>
        <dbReference type="SAM" id="MobiDB-lite"/>
    </source>
</evidence>
<dbReference type="AlphaFoldDB" id="A0A4Y2HYG4"/>
<keyword evidence="4" id="KW-0963">Cytoplasm</keyword>
<evidence type="ECO:0000256" key="2">
    <source>
        <dbReference type="ARBA" id="ARBA00006610"/>
    </source>
</evidence>
<dbReference type="PANTHER" id="PTHR13612">
    <property type="entry name" value="ENHANCER OF MRNA-DECAPPING PROTEIN 3"/>
    <property type="match status" value="1"/>
</dbReference>
<evidence type="ECO:0000259" key="6">
    <source>
        <dbReference type="PROSITE" id="PS51385"/>
    </source>
</evidence>
<feature type="domain" description="DFDF" evidence="7">
    <location>
        <begin position="132"/>
        <end position="168"/>
    </location>
</feature>
<reference evidence="8 9" key="1">
    <citation type="journal article" date="2019" name="Sci. Rep.">
        <title>Orb-weaving spider Araneus ventricosus genome elucidates the spidroin gene catalogue.</title>
        <authorList>
            <person name="Kono N."/>
            <person name="Nakamura H."/>
            <person name="Ohtoshi R."/>
            <person name="Moran D.A.P."/>
            <person name="Shinohara A."/>
            <person name="Yoshida Y."/>
            <person name="Fujiwara M."/>
            <person name="Mori M."/>
            <person name="Tomita M."/>
            <person name="Arakawa K."/>
        </authorList>
    </citation>
    <scope>NUCLEOTIDE SEQUENCE [LARGE SCALE GENOMIC DNA]</scope>
</reference>
<dbReference type="Gene3D" id="2.30.30.100">
    <property type="match status" value="1"/>
</dbReference>
<evidence type="ECO:0000256" key="1">
    <source>
        <dbReference type="ARBA" id="ARBA00004201"/>
    </source>
</evidence>
<comment type="caution">
    <text evidence="8">The sequence shown here is derived from an EMBL/GenBank/DDBJ whole genome shotgun (WGS) entry which is preliminary data.</text>
</comment>
<dbReference type="GO" id="GO:0003729">
    <property type="term" value="F:mRNA binding"/>
    <property type="evidence" value="ECO:0007669"/>
    <property type="project" value="InterPro"/>
</dbReference>
<accession>A0A4Y2HYG4</accession>
<dbReference type="PANTHER" id="PTHR13612:SF0">
    <property type="entry name" value="ENHANCER OF MRNA-DECAPPING PROTEIN 3"/>
    <property type="match status" value="1"/>
</dbReference>
<proteinExistence type="inferred from homology"/>
<dbReference type="InterPro" id="IPR019050">
    <property type="entry name" value="FDF_dom"/>
</dbReference>
<dbReference type="Gene3D" id="3.40.50.10260">
    <property type="entry name" value="YjeF N-terminal domain"/>
    <property type="match status" value="1"/>
</dbReference>
<evidence type="ECO:0000256" key="3">
    <source>
        <dbReference type="ARBA" id="ARBA00015797"/>
    </source>
</evidence>
<dbReference type="InterPro" id="IPR036652">
    <property type="entry name" value="YjeF_N_dom_sf"/>
</dbReference>
<dbReference type="SMART" id="SM01199">
    <property type="entry name" value="FDF"/>
    <property type="match status" value="1"/>
</dbReference>
<dbReference type="InterPro" id="IPR004443">
    <property type="entry name" value="YjeF_N_dom"/>
</dbReference>
<evidence type="ECO:0000313" key="9">
    <source>
        <dbReference type="Proteomes" id="UP000499080"/>
    </source>
</evidence>
<dbReference type="Pfam" id="PF12701">
    <property type="entry name" value="LSM14"/>
    <property type="match status" value="1"/>
</dbReference>
<evidence type="ECO:0000313" key="8">
    <source>
        <dbReference type="EMBL" id="GBM70285.1"/>
    </source>
</evidence>
<dbReference type="Proteomes" id="UP000499080">
    <property type="component" value="Unassembled WGS sequence"/>
</dbReference>
<dbReference type="Pfam" id="PF09532">
    <property type="entry name" value="FDF"/>
    <property type="match status" value="1"/>
</dbReference>
<dbReference type="InterPro" id="IPR034107">
    <property type="entry name" value="Lsm16_N"/>
</dbReference>
<dbReference type="GO" id="GO:0031087">
    <property type="term" value="P:deadenylation-independent decapping of nuclear-transcribed mRNA"/>
    <property type="evidence" value="ECO:0007669"/>
    <property type="project" value="InterPro"/>
</dbReference>
<dbReference type="PROSITE" id="PS51385">
    <property type="entry name" value="YJEF_N"/>
    <property type="match status" value="1"/>
</dbReference>
<gene>
    <name evidence="8" type="primary">EDC3_1</name>
    <name evidence="8" type="ORF">AVEN_198627_1</name>
</gene>
<dbReference type="OrthoDB" id="10030313at2759"/>
<dbReference type="SMART" id="SM01271">
    <property type="entry name" value="LSM14"/>
    <property type="match status" value="1"/>
</dbReference>
<dbReference type="CDD" id="cd01737">
    <property type="entry name" value="LSm16_N"/>
    <property type="match status" value="1"/>
</dbReference>
<organism evidence="8 9">
    <name type="scientific">Araneus ventricosus</name>
    <name type="common">Orbweaver spider</name>
    <name type="synonym">Epeira ventricosa</name>
    <dbReference type="NCBI Taxonomy" id="182803"/>
    <lineage>
        <taxon>Eukaryota</taxon>
        <taxon>Metazoa</taxon>
        <taxon>Ecdysozoa</taxon>
        <taxon>Arthropoda</taxon>
        <taxon>Chelicerata</taxon>
        <taxon>Arachnida</taxon>
        <taxon>Araneae</taxon>
        <taxon>Araneomorphae</taxon>
        <taxon>Entelegynae</taxon>
        <taxon>Araneoidea</taxon>
        <taxon>Araneidae</taxon>
        <taxon>Araneus</taxon>
    </lineage>
</organism>
<dbReference type="SUPFAM" id="SSF64153">
    <property type="entry name" value="YjeF N-terminal domain-like"/>
    <property type="match status" value="1"/>
</dbReference>
<protein>
    <recommendedName>
        <fullName evidence="3">Enhancer of mRNA-decapping protein 3</fullName>
    </recommendedName>
</protein>
<evidence type="ECO:0000256" key="4">
    <source>
        <dbReference type="ARBA" id="ARBA00022490"/>
    </source>
</evidence>
<feature type="region of interest" description="Disordered" evidence="5">
    <location>
        <begin position="75"/>
        <end position="117"/>
    </location>
</feature>
<dbReference type="InterPro" id="IPR025762">
    <property type="entry name" value="DFDF"/>
</dbReference>
<feature type="domain" description="YjeF N-terminal" evidence="6">
    <location>
        <begin position="226"/>
        <end position="342"/>
    </location>
</feature>
<comment type="similarity">
    <text evidence="2">Belongs to the EDC3 family.</text>
</comment>
<dbReference type="FunFam" id="2.30.30.100:FF:000026">
    <property type="entry name" value="Enhancer of mRNA-decapping protein 3"/>
    <property type="match status" value="1"/>
</dbReference>
<dbReference type="GO" id="GO:0033962">
    <property type="term" value="P:P-body assembly"/>
    <property type="evidence" value="ECO:0007669"/>
    <property type="project" value="TreeGrafter"/>
</dbReference>
<name>A0A4Y2HYG4_ARAVE</name>
<comment type="subcellular location">
    <subcellularLocation>
        <location evidence="1">Cytoplasm</location>
        <location evidence="1">P-body</location>
    </subcellularLocation>
</comment>
<dbReference type="PROSITE" id="PS51512">
    <property type="entry name" value="DFDF"/>
    <property type="match status" value="1"/>
</dbReference>
<sequence length="342" mass="38098">MSAMWVGSIISVDCGDVLGVFEGEISNVDGENQTISLINVSRNNVKCEVKEVTLSTLDIKNLKLIESTVKTEKKDHSTSMVNDCAPPTKNEITTNSPLIEDNQKKKGDGKKKNNKRLDIKKWQKERDDACFSVPVDSEVLDVDFDFEKNLALFDKRAVFEEINALSKSDHVRLVDCNKRTPTKYRHDENILSNDIPILRQISVPCKYTEEYVTDTGLIVPSVTVELKKMIYEKCEEVGLLPKVRVEMIGRGACEMVLHLLGGSYRLNPQNTHQKPSVVILCGSHIQGAQGVNCGRHLANHCTLTTILIPAEAKDSHSIVSSELKLFSMCCGKTVNSVSSKKY</sequence>
<dbReference type="GO" id="GO:0000932">
    <property type="term" value="C:P-body"/>
    <property type="evidence" value="ECO:0007669"/>
    <property type="project" value="UniProtKB-SubCell"/>
</dbReference>
<evidence type="ECO:0000259" key="7">
    <source>
        <dbReference type="PROSITE" id="PS51512"/>
    </source>
</evidence>
<dbReference type="Pfam" id="PF03853">
    <property type="entry name" value="YjeF_N"/>
    <property type="match status" value="1"/>
</dbReference>
<keyword evidence="9" id="KW-1185">Reference proteome</keyword>